<dbReference type="InterPro" id="IPR036249">
    <property type="entry name" value="Thioredoxin-like_sf"/>
</dbReference>
<evidence type="ECO:0000256" key="3">
    <source>
        <dbReference type="ARBA" id="ARBA00022982"/>
    </source>
</evidence>
<feature type="active site" description="Nucleophile" evidence="8">
    <location>
        <position position="32"/>
    </location>
</feature>
<feature type="site" description="Contributes to redox potential value" evidence="8">
    <location>
        <position position="33"/>
    </location>
</feature>
<dbReference type="CDD" id="cd02947">
    <property type="entry name" value="TRX_family"/>
    <property type="match status" value="1"/>
</dbReference>
<dbReference type="NCBIfam" id="TIGR01068">
    <property type="entry name" value="thioredoxin"/>
    <property type="match status" value="1"/>
</dbReference>
<evidence type="ECO:0000313" key="11">
    <source>
        <dbReference type="EMBL" id="MBB5199612.1"/>
    </source>
</evidence>
<dbReference type="PANTHER" id="PTHR45663">
    <property type="entry name" value="GEO12009P1"/>
    <property type="match status" value="1"/>
</dbReference>
<reference evidence="11 12" key="1">
    <citation type="submission" date="2020-08" db="EMBL/GenBank/DDBJ databases">
        <title>Genomic Encyclopedia of Type Strains, Phase IV (KMG-IV): sequencing the most valuable type-strain genomes for metagenomic binning, comparative biology and taxonomic classification.</title>
        <authorList>
            <person name="Goeker M."/>
        </authorList>
    </citation>
    <scope>NUCLEOTIDE SEQUENCE [LARGE SCALE GENOMIC DNA]</scope>
    <source>
        <strain evidence="11 12">DSM 23240</strain>
    </source>
</reference>
<evidence type="ECO:0000256" key="2">
    <source>
        <dbReference type="ARBA" id="ARBA00022448"/>
    </source>
</evidence>
<feature type="site" description="Deprotonates C-terminal active site Cys" evidence="8">
    <location>
        <position position="26"/>
    </location>
</feature>
<dbReference type="GO" id="GO:0005829">
    <property type="term" value="C:cytosol"/>
    <property type="evidence" value="ECO:0007669"/>
    <property type="project" value="TreeGrafter"/>
</dbReference>
<dbReference type="Proteomes" id="UP000571084">
    <property type="component" value="Unassembled WGS sequence"/>
</dbReference>
<evidence type="ECO:0000256" key="6">
    <source>
        <dbReference type="NCBIfam" id="TIGR01068"/>
    </source>
</evidence>
<feature type="active site" description="Nucleophile" evidence="8">
    <location>
        <position position="35"/>
    </location>
</feature>
<dbReference type="EMBL" id="JACHHQ010000003">
    <property type="protein sequence ID" value="MBB5199612.1"/>
    <property type="molecule type" value="Genomic_DNA"/>
</dbReference>
<gene>
    <name evidence="11" type="ORF">HNR39_001444</name>
</gene>
<keyword evidence="12" id="KW-1185">Reference proteome</keyword>
<dbReference type="GO" id="GO:0015035">
    <property type="term" value="F:protein-disulfide reductase activity"/>
    <property type="evidence" value="ECO:0007669"/>
    <property type="project" value="UniProtKB-UniRule"/>
</dbReference>
<feature type="domain" description="Thioredoxin" evidence="10">
    <location>
        <begin position="1"/>
        <end position="108"/>
    </location>
</feature>
<dbReference type="Pfam" id="PF00085">
    <property type="entry name" value="Thioredoxin"/>
    <property type="match status" value="1"/>
</dbReference>
<sequence>MSALPDLKADAVADFTSNTSGFSLIDFWAPWCGPCIAQTPTLDTLSSEFKGQVRMAKVNIDDAAELAQTHGIRGVPTLILFEDGKPVSQKVGLQSKSSLHAWLTDAVSQH</sequence>
<dbReference type="RefSeq" id="WP_168056541.1">
    <property type="nucleotide sequence ID" value="NZ_JAAOZT010000010.1"/>
</dbReference>
<feature type="site" description="Contributes to redox potential value" evidence="8">
    <location>
        <position position="34"/>
    </location>
</feature>
<keyword evidence="4 9" id="KW-1015">Disulfide bond</keyword>
<evidence type="ECO:0000259" key="10">
    <source>
        <dbReference type="PROSITE" id="PS51352"/>
    </source>
</evidence>
<evidence type="ECO:0000256" key="9">
    <source>
        <dbReference type="PIRSR" id="PIRSR000077-4"/>
    </source>
</evidence>
<dbReference type="InterPro" id="IPR005746">
    <property type="entry name" value="Thioredoxin"/>
</dbReference>
<dbReference type="AlphaFoldDB" id="A0A840RR45"/>
<dbReference type="PROSITE" id="PS51352">
    <property type="entry name" value="THIOREDOXIN_2"/>
    <property type="match status" value="1"/>
</dbReference>
<dbReference type="InterPro" id="IPR013766">
    <property type="entry name" value="Thioredoxin_domain"/>
</dbReference>
<name>A0A840RR45_9BURK</name>
<feature type="disulfide bond" description="Redox-active" evidence="9">
    <location>
        <begin position="32"/>
        <end position="35"/>
    </location>
</feature>
<organism evidence="11 12">
    <name type="scientific">Glaciimonas immobilis</name>
    <dbReference type="NCBI Taxonomy" id="728004"/>
    <lineage>
        <taxon>Bacteria</taxon>
        <taxon>Pseudomonadati</taxon>
        <taxon>Pseudomonadota</taxon>
        <taxon>Betaproteobacteria</taxon>
        <taxon>Burkholderiales</taxon>
        <taxon>Oxalobacteraceae</taxon>
        <taxon>Glaciimonas</taxon>
    </lineage>
</organism>
<dbReference type="PIRSF" id="PIRSF000077">
    <property type="entry name" value="Thioredoxin"/>
    <property type="match status" value="1"/>
</dbReference>
<dbReference type="SUPFAM" id="SSF52833">
    <property type="entry name" value="Thioredoxin-like"/>
    <property type="match status" value="1"/>
</dbReference>
<evidence type="ECO:0000256" key="5">
    <source>
        <dbReference type="ARBA" id="ARBA00023284"/>
    </source>
</evidence>
<evidence type="ECO:0000313" key="12">
    <source>
        <dbReference type="Proteomes" id="UP000571084"/>
    </source>
</evidence>
<evidence type="ECO:0000256" key="7">
    <source>
        <dbReference type="PIRNR" id="PIRNR000077"/>
    </source>
</evidence>
<dbReference type="PANTHER" id="PTHR45663:SF11">
    <property type="entry name" value="GEO12009P1"/>
    <property type="match status" value="1"/>
</dbReference>
<dbReference type="PRINTS" id="PR00421">
    <property type="entry name" value="THIOREDOXIN"/>
</dbReference>
<keyword evidence="5 9" id="KW-0676">Redox-active center</keyword>
<dbReference type="Gene3D" id="3.40.30.10">
    <property type="entry name" value="Glutaredoxin"/>
    <property type="match status" value="1"/>
</dbReference>
<dbReference type="GO" id="GO:0045454">
    <property type="term" value="P:cell redox homeostasis"/>
    <property type="evidence" value="ECO:0007669"/>
    <property type="project" value="TreeGrafter"/>
</dbReference>
<protein>
    <recommendedName>
        <fullName evidence="6 7">Thioredoxin</fullName>
    </recommendedName>
</protein>
<evidence type="ECO:0000256" key="8">
    <source>
        <dbReference type="PIRSR" id="PIRSR000077-1"/>
    </source>
</evidence>
<proteinExistence type="inferred from homology"/>
<comment type="caution">
    <text evidence="11">The sequence shown here is derived from an EMBL/GenBank/DDBJ whole genome shotgun (WGS) entry which is preliminary data.</text>
</comment>
<keyword evidence="2" id="KW-0813">Transport</keyword>
<accession>A0A840RR45</accession>
<keyword evidence="3" id="KW-0249">Electron transport</keyword>
<comment type="similarity">
    <text evidence="1 7">Belongs to the thioredoxin family.</text>
</comment>
<evidence type="ECO:0000256" key="4">
    <source>
        <dbReference type="ARBA" id="ARBA00023157"/>
    </source>
</evidence>
<evidence type="ECO:0000256" key="1">
    <source>
        <dbReference type="ARBA" id="ARBA00008987"/>
    </source>
</evidence>